<organism evidence="3 4">
    <name type="scientific">Azospirillum rugosum</name>
    <dbReference type="NCBI Taxonomy" id="416170"/>
    <lineage>
        <taxon>Bacteria</taxon>
        <taxon>Pseudomonadati</taxon>
        <taxon>Pseudomonadota</taxon>
        <taxon>Alphaproteobacteria</taxon>
        <taxon>Rhodospirillales</taxon>
        <taxon>Azospirillaceae</taxon>
        <taxon>Azospirillum</taxon>
    </lineage>
</organism>
<protein>
    <submittedName>
        <fullName evidence="3">Exonuclease VII small subunit</fullName>
    </submittedName>
</protein>
<proteinExistence type="predicted"/>
<dbReference type="Proteomes" id="UP000781958">
    <property type="component" value="Unassembled WGS sequence"/>
</dbReference>
<gene>
    <name evidence="3" type="ORF">J2851_007136</name>
</gene>
<keyword evidence="3" id="KW-0269">Exonuclease</keyword>
<dbReference type="RefSeq" id="WP_209774055.1">
    <property type="nucleotide sequence ID" value="NZ_JAGINP010000055.1"/>
</dbReference>
<name>A0ABS4SXM6_9PROT</name>
<comment type="caution">
    <text evidence="3">The sequence shown here is derived from an EMBL/GenBank/DDBJ whole genome shotgun (WGS) entry which is preliminary data.</text>
</comment>
<evidence type="ECO:0000256" key="2">
    <source>
        <dbReference type="SAM" id="SignalP"/>
    </source>
</evidence>
<keyword evidence="3" id="KW-0378">Hydrolase</keyword>
<feature type="transmembrane region" description="Helical" evidence="1">
    <location>
        <begin position="185"/>
        <end position="210"/>
    </location>
</feature>
<keyword evidence="1" id="KW-0812">Transmembrane</keyword>
<keyword evidence="3" id="KW-0540">Nuclease</keyword>
<evidence type="ECO:0000313" key="4">
    <source>
        <dbReference type="Proteomes" id="UP000781958"/>
    </source>
</evidence>
<feature type="signal peptide" evidence="2">
    <location>
        <begin position="1"/>
        <end position="25"/>
    </location>
</feature>
<accession>A0ABS4SXM6</accession>
<evidence type="ECO:0000313" key="3">
    <source>
        <dbReference type="EMBL" id="MBP2297314.1"/>
    </source>
</evidence>
<keyword evidence="4" id="KW-1185">Reference proteome</keyword>
<feature type="transmembrane region" description="Helical" evidence="1">
    <location>
        <begin position="119"/>
        <end position="142"/>
    </location>
</feature>
<dbReference type="GO" id="GO:0004527">
    <property type="term" value="F:exonuclease activity"/>
    <property type="evidence" value="ECO:0007669"/>
    <property type="project" value="UniProtKB-KW"/>
</dbReference>
<evidence type="ECO:0000256" key="1">
    <source>
        <dbReference type="SAM" id="Phobius"/>
    </source>
</evidence>
<sequence length="330" mass="34320">MPLPLLVPVALGLAGLFGVGKAAQAAYRNSEANGIQETAADIVSTAEKSLESGKDTCNTALRTYGEMKIDILSNEIKDFVDLYGRLKNVQLGHSHELDRLQIGDFTEVILEDLRHSCSFAAQFVGGVAAGAGAGALTAFGAYSGTMALASAGTGAAISGLSGVAATNATLAWLGGGTLAAGGYGIAGGTMVLGTLVAGPALLVLGSVLSARASKKLDDARANLEKAQTYDTEVNVVLEKLKAIVEVTIVGQDLVRSLKERLHAVNDALERVIETRGVDYTAYGEDEKNTVFRSVKVAQLVKKVIDTPILNEDGSLAKHTLIGFQGIKETM</sequence>
<dbReference type="EMBL" id="JAGINP010000055">
    <property type="protein sequence ID" value="MBP2297314.1"/>
    <property type="molecule type" value="Genomic_DNA"/>
</dbReference>
<feature type="chain" id="PRO_5047095458" evidence="2">
    <location>
        <begin position="26"/>
        <end position="330"/>
    </location>
</feature>
<keyword evidence="1" id="KW-0472">Membrane</keyword>
<keyword evidence="1" id="KW-1133">Transmembrane helix</keyword>
<reference evidence="3 4" key="1">
    <citation type="submission" date="2021-03" db="EMBL/GenBank/DDBJ databases">
        <title>Genomic Encyclopedia of Type Strains, Phase III (KMG-III): the genomes of soil and plant-associated and newly described type strains.</title>
        <authorList>
            <person name="Whitman W."/>
        </authorList>
    </citation>
    <scope>NUCLEOTIDE SEQUENCE [LARGE SCALE GENOMIC DNA]</scope>
    <source>
        <strain evidence="3 4">IMMIB AFH-6</strain>
    </source>
</reference>
<feature type="transmembrane region" description="Helical" evidence="1">
    <location>
        <begin position="154"/>
        <end position="173"/>
    </location>
</feature>
<keyword evidence="2" id="KW-0732">Signal</keyword>